<evidence type="ECO:0000313" key="3">
    <source>
        <dbReference type="Proteomes" id="UP001500218"/>
    </source>
</evidence>
<sequence>MTATARRIIGRYARTICSPPTVGLAFMELSRDIQVTNRPRSDPFHSGSRGWCKSGGVRIIHSAAEAATDDIPGVVLVGVVVGGLLLLAAIRAMFGGRRK</sequence>
<keyword evidence="3" id="KW-1185">Reference proteome</keyword>
<accession>A0ABN2MFZ3</accession>
<dbReference type="Proteomes" id="UP001500218">
    <property type="component" value="Unassembled WGS sequence"/>
</dbReference>
<keyword evidence="1" id="KW-0472">Membrane</keyword>
<keyword evidence="1" id="KW-1133">Transmembrane helix</keyword>
<reference evidence="2 3" key="1">
    <citation type="journal article" date="2019" name="Int. J. Syst. Evol. Microbiol.">
        <title>The Global Catalogue of Microorganisms (GCM) 10K type strain sequencing project: providing services to taxonomists for standard genome sequencing and annotation.</title>
        <authorList>
            <consortium name="The Broad Institute Genomics Platform"/>
            <consortium name="The Broad Institute Genome Sequencing Center for Infectious Disease"/>
            <person name="Wu L."/>
            <person name="Ma J."/>
        </authorList>
    </citation>
    <scope>NUCLEOTIDE SEQUENCE [LARGE SCALE GENOMIC DNA]</scope>
    <source>
        <strain evidence="2 3">JCM 13250</strain>
    </source>
</reference>
<name>A0ABN2MFZ3_9ACTN</name>
<dbReference type="EMBL" id="BAAALT010000223">
    <property type="protein sequence ID" value="GAA1825720.1"/>
    <property type="molecule type" value="Genomic_DNA"/>
</dbReference>
<organism evidence="2 3">
    <name type="scientific">Luedemannella flava</name>
    <dbReference type="NCBI Taxonomy" id="349316"/>
    <lineage>
        <taxon>Bacteria</taxon>
        <taxon>Bacillati</taxon>
        <taxon>Actinomycetota</taxon>
        <taxon>Actinomycetes</taxon>
        <taxon>Micromonosporales</taxon>
        <taxon>Micromonosporaceae</taxon>
        <taxon>Luedemannella</taxon>
    </lineage>
</organism>
<proteinExistence type="predicted"/>
<protein>
    <submittedName>
        <fullName evidence="2">Uncharacterized protein</fullName>
    </submittedName>
</protein>
<comment type="caution">
    <text evidence="2">The sequence shown here is derived from an EMBL/GenBank/DDBJ whole genome shotgun (WGS) entry which is preliminary data.</text>
</comment>
<evidence type="ECO:0000313" key="2">
    <source>
        <dbReference type="EMBL" id="GAA1825720.1"/>
    </source>
</evidence>
<feature type="transmembrane region" description="Helical" evidence="1">
    <location>
        <begin position="71"/>
        <end position="94"/>
    </location>
</feature>
<evidence type="ECO:0000256" key="1">
    <source>
        <dbReference type="SAM" id="Phobius"/>
    </source>
</evidence>
<keyword evidence="1" id="KW-0812">Transmembrane</keyword>
<gene>
    <name evidence="2" type="ORF">GCM10009682_51870</name>
</gene>